<dbReference type="Proteomes" id="UP000594059">
    <property type="component" value="Chromosome"/>
</dbReference>
<proteinExistence type="predicted"/>
<dbReference type="PANTHER" id="PTHR34818:SF1">
    <property type="entry name" value="PROTEIN BLI-3"/>
    <property type="match status" value="1"/>
</dbReference>
<dbReference type="Gene3D" id="2.30.110.10">
    <property type="entry name" value="Electron Transport, Fmn-binding Protein, Chain A"/>
    <property type="match status" value="1"/>
</dbReference>
<dbReference type="InterPro" id="IPR038725">
    <property type="entry name" value="YdaG_split_barrel_FMN-bd"/>
</dbReference>
<reference evidence="2 3" key="1">
    <citation type="submission" date="2020-10" db="EMBL/GenBank/DDBJ databases">
        <title>complete genome sequencing of Lysobacter sp. H21R20.</title>
        <authorList>
            <person name="Bae J.-W."/>
            <person name="Lee S.-Y."/>
        </authorList>
    </citation>
    <scope>NUCLEOTIDE SEQUENCE [LARGE SCALE GENOMIC DNA]</scope>
    <source>
        <strain evidence="2 3">H21R20</strain>
    </source>
</reference>
<accession>A0A7S6UE23</accession>
<organism evidence="2 3">
    <name type="scientific">Novilysobacter ciconiae</name>
    <dbReference type="NCBI Taxonomy" id="2781022"/>
    <lineage>
        <taxon>Bacteria</taxon>
        <taxon>Pseudomonadati</taxon>
        <taxon>Pseudomonadota</taxon>
        <taxon>Gammaproteobacteria</taxon>
        <taxon>Lysobacterales</taxon>
        <taxon>Lysobacteraceae</taxon>
        <taxon>Novilysobacter</taxon>
    </lineage>
</organism>
<dbReference type="PANTHER" id="PTHR34818">
    <property type="entry name" value="PROTEIN BLI-3"/>
    <property type="match status" value="1"/>
</dbReference>
<dbReference type="SUPFAM" id="SSF50475">
    <property type="entry name" value="FMN-binding split barrel"/>
    <property type="match status" value="1"/>
</dbReference>
<evidence type="ECO:0000313" key="3">
    <source>
        <dbReference type="Proteomes" id="UP000594059"/>
    </source>
</evidence>
<protein>
    <submittedName>
        <fullName evidence="2">Pyridoxamine 5'-phosphate oxidase family protein</fullName>
    </submittedName>
</protein>
<dbReference type="Pfam" id="PF16242">
    <property type="entry name" value="Pyrid_ox_like"/>
    <property type="match status" value="1"/>
</dbReference>
<keyword evidence="3" id="KW-1185">Reference proteome</keyword>
<evidence type="ECO:0000313" key="2">
    <source>
        <dbReference type="EMBL" id="QOW18567.1"/>
    </source>
</evidence>
<dbReference type="InterPro" id="IPR012349">
    <property type="entry name" value="Split_barrel_FMN-bd"/>
</dbReference>
<evidence type="ECO:0000259" key="1">
    <source>
        <dbReference type="Pfam" id="PF16242"/>
    </source>
</evidence>
<dbReference type="AlphaFoldDB" id="A0A7S6UE23"/>
<gene>
    <name evidence="2" type="ORF">INQ41_07535</name>
</gene>
<dbReference type="KEGG" id="lcic:INQ41_07535"/>
<feature type="domain" description="General stress protein FMN-binding split barrel" evidence="1">
    <location>
        <begin position="11"/>
        <end position="154"/>
    </location>
</feature>
<dbReference type="EMBL" id="CP063656">
    <property type="protein sequence ID" value="QOW18567.1"/>
    <property type="molecule type" value="Genomic_DNA"/>
</dbReference>
<dbReference type="RefSeq" id="WP_193983279.1">
    <property type="nucleotide sequence ID" value="NZ_CP063656.1"/>
</dbReference>
<dbReference type="InterPro" id="IPR052917">
    <property type="entry name" value="Stress-Dev_Protein"/>
</dbReference>
<name>A0A7S6UE23_9GAMM</name>
<sequence length="167" mass="18276">MSTPSIDRAAHIKHLAELIHDVDVAMMTTIARDGRLVSRPLGTQEVEFDGDLWFATGRNSDKVAEITANPQVNVSYASTSKNSYLSVAGRASIVNDRAKIDELWSPAMKLFFPGGKDDPDLCLIRVEVDSAEYWDGPGSIFGKALYIALTAVTNDPASLSENERFEL</sequence>